<dbReference type="Proteomes" id="UP001620626">
    <property type="component" value="Unassembled WGS sequence"/>
</dbReference>
<name>A0ABD2KNY7_9BILA</name>
<sequence length="349" mass="40066">MSDNPNEAEKEMKKPIIISENGWRAVFNLLPLRQLGLQIALISPRFDAWVDEHFKARKWALGFIVIGCKNGENGAKEMNITNLFGHVLPIPQIQVPFKVSGFRCIHIFYIDPNVITFIRRFLPLFAACPINFTIDTKNERILMSFLRNIWPMLGKNIIGIMISKEMLRRLRKLAPSILNNCPSLRFISIESVGHFFADFPCDDGAMAWAGQAVAKWLFNARPDNVPKVLICSFNKNERTWELSISEFKANFDNASSPANFIVVVWFQLAFAPSILPFDQTNELTREQLSLKSTDNICRFVLTRSPIGRDESKWTKWVEEAIDWQISKKWQRINFGINNEEDVVGDGLLD</sequence>
<protein>
    <submittedName>
        <fullName evidence="1">Uncharacterized protein</fullName>
    </submittedName>
</protein>
<proteinExistence type="predicted"/>
<dbReference type="EMBL" id="JBICBT010000708">
    <property type="protein sequence ID" value="KAL3104528.1"/>
    <property type="molecule type" value="Genomic_DNA"/>
</dbReference>
<reference evidence="1 2" key="1">
    <citation type="submission" date="2024-10" db="EMBL/GenBank/DDBJ databases">
        <authorList>
            <person name="Kim D."/>
        </authorList>
    </citation>
    <scope>NUCLEOTIDE SEQUENCE [LARGE SCALE GENOMIC DNA]</scope>
    <source>
        <strain evidence="1">BH-2024</strain>
    </source>
</reference>
<evidence type="ECO:0000313" key="1">
    <source>
        <dbReference type="EMBL" id="KAL3104528.1"/>
    </source>
</evidence>
<organism evidence="1 2">
    <name type="scientific">Heterodera trifolii</name>
    <dbReference type="NCBI Taxonomy" id="157864"/>
    <lineage>
        <taxon>Eukaryota</taxon>
        <taxon>Metazoa</taxon>
        <taxon>Ecdysozoa</taxon>
        <taxon>Nematoda</taxon>
        <taxon>Chromadorea</taxon>
        <taxon>Rhabditida</taxon>
        <taxon>Tylenchina</taxon>
        <taxon>Tylenchomorpha</taxon>
        <taxon>Tylenchoidea</taxon>
        <taxon>Heteroderidae</taxon>
        <taxon>Heteroderinae</taxon>
        <taxon>Heterodera</taxon>
    </lineage>
</organism>
<comment type="caution">
    <text evidence="1">The sequence shown here is derived from an EMBL/GenBank/DDBJ whole genome shotgun (WGS) entry which is preliminary data.</text>
</comment>
<keyword evidence="2" id="KW-1185">Reference proteome</keyword>
<evidence type="ECO:0000313" key="2">
    <source>
        <dbReference type="Proteomes" id="UP001620626"/>
    </source>
</evidence>
<dbReference type="AlphaFoldDB" id="A0ABD2KNY7"/>
<gene>
    <name evidence="1" type="ORF">niasHT_024752</name>
</gene>
<accession>A0ABD2KNY7</accession>